<dbReference type="InterPro" id="IPR020845">
    <property type="entry name" value="AMP-binding_CS"/>
</dbReference>
<protein>
    <submittedName>
        <fullName evidence="3">Long-chain fatty acid--CoA ligase</fullName>
    </submittedName>
</protein>
<evidence type="ECO:0000259" key="2">
    <source>
        <dbReference type="Pfam" id="PF13193"/>
    </source>
</evidence>
<keyword evidence="3" id="KW-0436">Ligase</keyword>
<dbReference type="InterPro" id="IPR050237">
    <property type="entry name" value="ATP-dep_AMP-bd_enzyme"/>
</dbReference>
<dbReference type="Pfam" id="PF00501">
    <property type="entry name" value="AMP-binding"/>
    <property type="match status" value="1"/>
</dbReference>
<feature type="domain" description="AMP-binding enzyme C-terminal" evidence="2">
    <location>
        <begin position="469"/>
        <end position="544"/>
    </location>
</feature>
<dbReference type="InterPro" id="IPR025110">
    <property type="entry name" value="AMP-bd_C"/>
</dbReference>
<dbReference type="Gene3D" id="3.40.50.12780">
    <property type="entry name" value="N-terminal domain of ligase-like"/>
    <property type="match status" value="1"/>
</dbReference>
<dbReference type="PANTHER" id="PTHR43767">
    <property type="entry name" value="LONG-CHAIN-FATTY-ACID--COA LIGASE"/>
    <property type="match status" value="1"/>
</dbReference>
<feature type="domain" description="AMP-dependent synthetase/ligase" evidence="1">
    <location>
        <begin position="33"/>
        <end position="419"/>
    </location>
</feature>
<dbReference type="InterPro" id="IPR000873">
    <property type="entry name" value="AMP-dep_synth/lig_dom"/>
</dbReference>
<dbReference type="Gene3D" id="3.30.300.30">
    <property type="match status" value="1"/>
</dbReference>
<evidence type="ECO:0000313" key="4">
    <source>
        <dbReference type="Proteomes" id="UP001597497"/>
    </source>
</evidence>
<dbReference type="CDD" id="cd05936">
    <property type="entry name" value="FC-FACS_FadD_like"/>
    <property type="match status" value="1"/>
</dbReference>
<gene>
    <name evidence="3" type="ORF">ACFSUC_16410</name>
</gene>
<dbReference type="InterPro" id="IPR042099">
    <property type="entry name" value="ANL_N_sf"/>
</dbReference>
<dbReference type="SUPFAM" id="SSF56801">
    <property type="entry name" value="Acetyl-CoA synthetase-like"/>
    <property type="match status" value="1"/>
</dbReference>
<evidence type="ECO:0000313" key="3">
    <source>
        <dbReference type="EMBL" id="MFD2673156.1"/>
    </source>
</evidence>
<proteinExistence type="predicted"/>
<dbReference type="EMBL" id="JBHUMM010000043">
    <property type="protein sequence ID" value="MFD2673156.1"/>
    <property type="molecule type" value="Genomic_DNA"/>
</dbReference>
<name>A0ABW5RDK7_9BACL</name>
<dbReference type="PANTHER" id="PTHR43767:SF9">
    <property type="entry name" value="LONG-CHAIN-FATTY-ACID--COA LIGASE"/>
    <property type="match status" value="1"/>
</dbReference>
<accession>A0ABW5RDK7</accession>
<dbReference type="RefSeq" id="WP_379930713.1">
    <property type="nucleotide sequence ID" value="NZ_JBHUMM010000043.1"/>
</dbReference>
<dbReference type="PROSITE" id="PS00455">
    <property type="entry name" value="AMP_BINDING"/>
    <property type="match status" value="1"/>
</dbReference>
<organism evidence="3 4">
    <name type="scientific">Marinicrinis sediminis</name>
    <dbReference type="NCBI Taxonomy" id="1652465"/>
    <lineage>
        <taxon>Bacteria</taxon>
        <taxon>Bacillati</taxon>
        <taxon>Bacillota</taxon>
        <taxon>Bacilli</taxon>
        <taxon>Bacillales</taxon>
        <taxon>Paenibacillaceae</taxon>
    </lineage>
</organism>
<dbReference type="Proteomes" id="UP001597497">
    <property type="component" value="Unassembled WGS sequence"/>
</dbReference>
<dbReference type="GO" id="GO:0016874">
    <property type="term" value="F:ligase activity"/>
    <property type="evidence" value="ECO:0007669"/>
    <property type="project" value="UniProtKB-KW"/>
</dbReference>
<evidence type="ECO:0000259" key="1">
    <source>
        <dbReference type="Pfam" id="PF00501"/>
    </source>
</evidence>
<reference evidence="4" key="1">
    <citation type="journal article" date="2019" name="Int. J. Syst. Evol. Microbiol.">
        <title>The Global Catalogue of Microorganisms (GCM) 10K type strain sequencing project: providing services to taxonomists for standard genome sequencing and annotation.</title>
        <authorList>
            <consortium name="The Broad Institute Genomics Platform"/>
            <consortium name="The Broad Institute Genome Sequencing Center for Infectious Disease"/>
            <person name="Wu L."/>
            <person name="Ma J."/>
        </authorList>
    </citation>
    <scope>NUCLEOTIDE SEQUENCE [LARGE SCALE GENOMIC DNA]</scope>
    <source>
        <strain evidence="4">KCTC 33676</strain>
    </source>
</reference>
<keyword evidence="4" id="KW-1185">Reference proteome</keyword>
<comment type="caution">
    <text evidence="3">The sequence shown here is derived from an EMBL/GenBank/DDBJ whole genome shotgun (WGS) entry which is preliminary data.</text>
</comment>
<dbReference type="InterPro" id="IPR045851">
    <property type="entry name" value="AMP-bd_C_sf"/>
</dbReference>
<dbReference type="Pfam" id="PF13193">
    <property type="entry name" value="AMP-binding_C"/>
    <property type="match status" value="1"/>
</dbReference>
<sequence>MRAERPWHAHYPEEVLPAYPFPTGNVAQLLLNAAENMPKQIAIRFFDSKMTYESLRDEAYRFANALQEQFDLQKGDRVAIMLPNCPQLVIAYFGTLLAGGTVVMTNPLYQEEELAYQVKDAESVILVTLDLLLPRVLPVQAHLGKQSIIYTSIKEYLPFPKNKLYPLKMKKEGHSLHIPKQSGLQGLQHLLYSTSPKRCVVQVDDAQDLALIQYTGGTTGLPKGVMLTHANLLANTIQTTTWSYKLQYGQESYMGVIPCFHVFGLTVLLNQCTHMAGTLILMPRFDPDEVLGHIQKYRPTIFPGVPTMYMALSHHSRIHDVDLSSIEVCISGSAPLPLEVQQRFEALTGGRLTEGYGLTETAPVTHVNPIWGKRKSGSIGIPLPNTDCYVVHPDTRKPCSRGEVGELAVKGPQVMKGYWKRPVETAQVLQDGWLYTGDLATMDEDGYFTIVDRKKEMIISSGFNVYPREVEEVLYRHPGIKEAAVIGIPDAYRGETVKAFIVPRENTSVHESQLDEWCRQRLAAYKVPRHYEFRDQLPKTIIGKVLKRALIEKQMEQKSTHKSEDTNRDGS</sequence>